<dbReference type="PRINTS" id="PR00724">
    <property type="entry name" value="CRBOXYPTASEC"/>
</dbReference>
<feature type="signal peptide" evidence="8">
    <location>
        <begin position="1"/>
        <end position="26"/>
    </location>
</feature>
<keyword evidence="2" id="KW-0121">Carboxypeptidase</keyword>
<evidence type="ECO:0000256" key="7">
    <source>
        <dbReference type="ARBA" id="ARBA00023180"/>
    </source>
</evidence>
<dbReference type="Gramene" id="ERN09430">
    <property type="protein sequence ID" value="ERN09430"/>
    <property type="gene ID" value="AMTR_s00029p00064790"/>
</dbReference>
<accession>W1PQD4</accession>
<evidence type="ECO:0000256" key="1">
    <source>
        <dbReference type="ARBA" id="ARBA00009431"/>
    </source>
</evidence>
<evidence type="ECO:0000313" key="9">
    <source>
        <dbReference type="EMBL" id="ERN09430.1"/>
    </source>
</evidence>
<evidence type="ECO:0000256" key="2">
    <source>
        <dbReference type="ARBA" id="ARBA00022645"/>
    </source>
</evidence>
<dbReference type="OMA" id="CIESPVG"/>
<sequence>MASSSSFASTLCFVCIFLAIFSTTFASPKDEQEADRVIKLPGQPPVNFLHYAGYINIDQFHGKSLFYWFFEAEKKPEMKPLVLWLNGGPGCSSIGFGEAQELGPFLVQKGKAELTFNHHAWNKEANLLLLESPVGVGFSYTNTSSDIQTMGDKVVAQDSYEFLIQWFRRFPQYKSHDFYITGKVMQNKSNGCCFPGHYAPQLAEYIFDHNKMAKKENIINLKGFMIGNALMDDETDQKGMIDYAWDHAVISDKLYDDIKTNCNFSEANQTDHIQECIEGMEEYYNVYNIIDMYSLYTPHCIEGNSTTRQLPKLEGVAPKFFSQFLAWHKMPAGYDPCMSNYAEAYFNRQDVQEALHANKTKIPYPWRTCSEQFNGTWTDAPHSMLPTIRKLINSGLRVWVYSGDTDGRIPVTSTRYTLRKLGLNITVDWAPWYSDKQVGGWTVIYDGLMFVTVRGAGHQVPTFKPRNARMLLKYFLANKQLPTAPFT</sequence>
<evidence type="ECO:0000256" key="4">
    <source>
        <dbReference type="ARBA" id="ARBA00022729"/>
    </source>
</evidence>
<protein>
    <submittedName>
        <fullName evidence="9">Uncharacterized protein</fullName>
    </submittedName>
</protein>
<dbReference type="GO" id="GO:0004185">
    <property type="term" value="F:serine-type carboxypeptidase activity"/>
    <property type="evidence" value="ECO:0000318"/>
    <property type="project" value="GO_Central"/>
</dbReference>
<keyword evidence="4 8" id="KW-0732">Signal</keyword>
<dbReference type="InterPro" id="IPR001563">
    <property type="entry name" value="Peptidase_S10"/>
</dbReference>
<feature type="chain" id="PRO_5004807652" evidence="8">
    <location>
        <begin position="27"/>
        <end position="487"/>
    </location>
</feature>
<dbReference type="GO" id="GO:0006508">
    <property type="term" value="P:proteolysis"/>
    <property type="evidence" value="ECO:0007669"/>
    <property type="project" value="UniProtKB-KW"/>
</dbReference>
<evidence type="ECO:0000313" key="10">
    <source>
        <dbReference type="Proteomes" id="UP000017836"/>
    </source>
</evidence>
<keyword evidence="7" id="KW-0325">Glycoprotein</keyword>
<comment type="similarity">
    <text evidence="1">Belongs to the peptidase S10 family.</text>
</comment>
<dbReference type="EMBL" id="KI392980">
    <property type="protein sequence ID" value="ERN09430.1"/>
    <property type="molecule type" value="Genomic_DNA"/>
</dbReference>
<proteinExistence type="inferred from homology"/>
<dbReference type="eggNOG" id="KOG1282">
    <property type="taxonomic scope" value="Eukaryota"/>
</dbReference>
<evidence type="ECO:0000256" key="6">
    <source>
        <dbReference type="ARBA" id="ARBA00023157"/>
    </source>
</evidence>
<evidence type="ECO:0000256" key="3">
    <source>
        <dbReference type="ARBA" id="ARBA00022670"/>
    </source>
</evidence>
<dbReference type="PANTHER" id="PTHR11802:SF31">
    <property type="entry name" value="SERINE CARBOXYPEPTIDASE-LIKE 34"/>
    <property type="match status" value="1"/>
</dbReference>
<dbReference type="STRING" id="13333.W1PQD4"/>
<dbReference type="Proteomes" id="UP000017836">
    <property type="component" value="Unassembled WGS sequence"/>
</dbReference>
<dbReference type="Pfam" id="PF00450">
    <property type="entry name" value="Peptidase_S10"/>
    <property type="match status" value="1"/>
</dbReference>
<dbReference type="MEROPS" id="S10.A39"/>
<dbReference type="Gene3D" id="3.40.50.1820">
    <property type="entry name" value="alpha/beta hydrolase"/>
    <property type="match status" value="1"/>
</dbReference>
<dbReference type="InterPro" id="IPR029058">
    <property type="entry name" value="AB_hydrolase_fold"/>
</dbReference>
<dbReference type="PANTHER" id="PTHR11802">
    <property type="entry name" value="SERINE PROTEASE FAMILY S10 SERINE CARBOXYPEPTIDASE"/>
    <property type="match status" value="1"/>
</dbReference>
<gene>
    <name evidence="9" type="ORF">AMTR_s00029p00064790</name>
</gene>
<dbReference type="HOGENOM" id="CLU_008523_13_0_1"/>
<dbReference type="FunFam" id="3.40.50.12670:FF:000002">
    <property type="entry name" value="Carboxypeptidase"/>
    <property type="match status" value="1"/>
</dbReference>
<evidence type="ECO:0000256" key="5">
    <source>
        <dbReference type="ARBA" id="ARBA00022801"/>
    </source>
</evidence>
<dbReference type="FunFam" id="3.40.50.1820:FF:000013">
    <property type="entry name" value="Carboxypeptidase"/>
    <property type="match status" value="1"/>
</dbReference>
<evidence type="ECO:0000256" key="8">
    <source>
        <dbReference type="SAM" id="SignalP"/>
    </source>
</evidence>
<name>W1PQD4_AMBTC</name>
<dbReference type="Gene3D" id="3.40.50.11320">
    <property type="match status" value="1"/>
</dbReference>
<dbReference type="FunFam" id="3.40.50.11320:FF:000001">
    <property type="entry name" value="Carboxypeptidase"/>
    <property type="match status" value="1"/>
</dbReference>
<dbReference type="PROSITE" id="PS00560">
    <property type="entry name" value="CARBOXYPEPT_SER_HIS"/>
    <property type="match status" value="1"/>
</dbReference>
<reference evidence="10" key="1">
    <citation type="journal article" date="2013" name="Science">
        <title>The Amborella genome and the evolution of flowering plants.</title>
        <authorList>
            <consortium name="Amborella Genome Project"/>
        </authorList>
    </citation>
    <scope>NUCLEOTIDE SEQUENCE [LARGE SCALE GENOMIC DNA]</scope>
</reference>
<keyword evidence="3" id="KW-0645">Protease</keyword>
<dbReference type="AlphaFoldDB" id="W1PQD4"/>
<keyword evidence="5" id="KW-0378">Hydrolase</keyword>
<dbReference type="Gene3D" id="6.10.250.940">
    <property type="match status" value="1"/>
</dbReference>
<dbReference type="SUPFAM" id="SSF53474">
    <property type="entry name" value="alpha/beta-Hydrolases"/>
    <property type="match status" value="1"/>
</dbReference>
<keyword evidence="10" id="KW-1185">Reference proteome</keyword>
<keyword evidence="6" id="KW-1015">Disulfide bond</keyword>
<dbReference type="InterPro" id="IPR033124">
    <property type="entry name" value="Ser_caboxypep_his_AS"/>
</dbReference>
<organism evidence="9 10">
    <name type="scientific">Amborella trichopoda</name>
    <dbReference type="NCBI Taxonomy" id="13333"/>
    <lineage>
        <taxon>Eukaryota</taxon>
        <taxon>Viridiplantae</taxon>
        <taxon>Streptophyta</taxon>
        <taxon>Embryophyta</taxon>
        <taxon>Tracheophyta</taxon>
        <taxon>Spermatophyta</taxon>
        <taxon>Magnoliopsida</taxon>
        <taxon>Amborellales</taxon>
        <taxon>Amborellaceae</taxon>
        <taxon>Amborella</taxon>
    </lineage>
</organism>